<dbReference type="AlphaFoldDB" id="A0A7J3VSX0"/>
<dbReference type="InterPro" id="IPR047046">
    <property type="entry name" value="YpjD/YvdC"/>
</dbReference>
<gene>
    <name evidence="1" type="ORF">ENM31_02380</name>
</gene>
<dbReference type="PANTHER" id="PTHR42692">
    <property type="entry name" value="NUCLEOTIDE PYROPHOSPHOHYDROLASE"/>
    <property type="match status" value="1"/>
</dbReference>
<dbReference type="SUPFAM" id="SSF101386">
    <property type="entry name" value="all-alpha NTP pyrophosphatases"/>
    <property type="match status" value="1"/>
</dbReference>
<sequence length="114" mass="13160">MRISELQKLVEDFEKARGWTTFRESLIYAHLIEEITEIGRFILAREGYKRENLGHSHPGEDVGSEFAQSLTLLVQLANRLGVDLEKALEDELRRMERRFNPDEWRKALSSGGGT</sequence>
<name>A0A7J3VSX0_CALS0</name>
<dbReference type="PIRSF" id="PIRSF036521">
    <property type="entry name" value="UCP036521_pph"/>
    <property type="match status" value="1"/>
</dbReference>
<dbReference type="EMBL" id="DRXH01000080">
    <property type="protein sequence ID" value="HHM44129.1"/>
    <property type="molecule type" value="Genomic_DNA"/>
</dbReference>
<dbReference type="Gene3D" id="1.10.287.1080">
    <property type="entry name" value="MazG-like"/>
    <property type="match status" value="1"/>
</dbReference>
<proteinExistence type="predicted"/>
<dbReference type="PANTHER" id="PTHR42692:SF2">
    <property type="entry name" value="IG HYPOTHETICAL 16995"/>
    <property type="match status" value="1"/>
</dbReference>
<comment type="caution">
    <text evidence="1">The sequence shown here is derived from an EMBL/GenBank/DDBJ whole genome shotgun (WGS) entry which is preliminary data.</text>
</comment>
<evidence type="ECO:0000313" key="1">
    <source>
        <dbReference type="EMBL" id="HHM44129.1"/>
    </source>
</evidence>
<organism evidence="1">
    <name type="scientific">Caldiarchaeum subterraneum</name>
    <dbReference type="NCBI Taxonomy" id="311458"/>
    <lineage>
        <taxon>Archaea</taxon>
        <taxon>Nitrososphaerota</taxon>
        <taxon>Candidatus Caldarchaeales</taxon>
        <taxon>Candidatus Caldarchaeaceae</taxon>
        <taxon>Candidatus Caldarchaeum</taxon>
    </lineage>
</organism>
<dbReference type="InterPro" id="IPR011411">
    <property type="entry name" value="MazG-related_YvdC"/>
</dbReference>
<evidence type="ECO:0008006" key="2">
    <source>
        <dbReference type="Google" id="ProtNLM"/>
    </source>
</evidence>
<protein>
    <recommendedName>
        <fullName evidence="2">NTP pyrophosphohydrolase MazG putative catalytic core domain-containing protein</fullName>
    </recommendedName>
</protein>
<accession>A0A7J3VSX0</accession>
<reference evidence="1" key="1">
    <citation type="journal article" date="2020" name="mSystems">
        <title>Genome- and Community-Level Interaction Insights into Carbon Utilization and Element Cycling Functions of Hydrothermarchaeota in Hydrothermal Sediment.</title>
        <authorList>
            <person name="Zhou Z."/>
            <person name="Liu Y."/>
            <person name="Xu W."/>
            <person name="Pan J."/>
            <person name="Luo Z.H."/>
            <person name="Li M."/>
        </authorList>
    </citation>
    <scope>NUCLEOTIDE SEQUENCE [LARGE SCALE GENOMIC DNA]</scope>
    <source>
        <strain evidence="1">SpSt-1074</strain>
    </source>
</reference>